<keyword evidence="1" id="KW-0547">Nucleotide-binding</keyword>
<accession>A0A7T7CFP0</accession>
<evidence type="ECO:0000259" key="7">
    <source>
        <dbReference type="PROSITE" id="PS50112"/>
    </source>
</evidence>
<dbReference type="Gene3D" id="3.40.50.300">
    <property type="entry name" value="P-loop containing nucleotide triphosphate hydrolases"/>
    <property type="match status" value="1"/>
</dbReference>
<dbReference type="InterPro" id="IPR025944">
    <property type="entry name" value="Sigma_54_int_dom_CS"/>
</dbReference>
<keyword evidence="3" id="KW-0805">Transcription regulation</keyword>
<feature type="domain" description="PAS" evidence="7">
    <location>
        <begin position="26"/>
        <end position="67"/>
    </location>
</feature>
<dbReference type="SMART" id="SM00382">
    <property type="entry name" value="AAA"/>
    <property type="match status" value="1"/>
</dbReference>
<dbReference type="InterPro" id="IPR058031">
    <property type="entry name" value="AAA_lid_NorR"/>
</dbReference>
<organism evidence="8 9">
    <name type="scientific">Salicibibacter cibi</name>
    <dbReference type="NCBI Taxonomy" id="2743001"/>
    <lineage>
        <taxon>Bacteria</taxon>
        <taxon>Bacillati</taxon>
        <taxon>Bacillota</taxon>
        <taxon>Bacilli</taxon>
        <taxon>Bacillales</taxon>
        <taxon>Bacillaceae</taxon>
        <taxon>Salicibibacter</taxon>
    </lineage>
</organism>
<evidence type="ECO:0000313" key="9">
    <source>
        <dbReference type="Proteomes" id="UP000595349"/>
    </source>
</evidence>
<dbReference type="InterPro" id="IPR002078">
    <property type="entry name" value="Sigma_54_int"/>
</dbReference>
<dbReference type="GO" id="GO:0005524">
    <property type="term" value="F:ATP binding"/>
    <property type="evidence" value="ECO:0007669"/>
    <property type="project" value="UniProtKB-KW"/>
</dbReference>
<dbReference type="InterPro" id="IPR009057">
    <property type="entry name" value="Homeodomain-like_sf"/>
</dbReference>
<evidence type="ECO:0000259" key="6">
    <source>
        <dbReference type="PROSITE" id="PS50045"/>
    </source>
</evidence>
<dbReference type="Pfam" id="PF25601">
    <property type="entry name" value="AAA_lid_14"/>
    <property type="match status" value="1"/>
</dbReference>
<reference evidence="8 9" key="1">
    <citation type="submission" date="2020-06" db="EMBL/GenBank/DDBJ databases">
        <title>Genomic analysis of Salicibibacter sp. NKC21-4.</title>
        <authorList>
            <person name="Oh Y.J."/>
        </authorList>
    </citation>
    <scope>NUCLEOTIDE SEQUENCE [LARGE SCALE GENOMIC DNA]</scope>
    <source>
        <strain evidence="8 9">NKC21-4</strain>
    </source>
</reference>
<dbReference type="InterPro" id="IPR035965">
    <property type="entry name" value="PAS-like_dom_sf"/>
</dbReference>
<dbReference type="PROSITE" id="PS50112">
    <property type="entry name" value="PAS"/>
    <property type="match status" value="1"/>
</dbReference>
<dbReference type="Gene3D" id="1.10.8.60">
    <property type="match status" value="1"/>
</dbReference>
<sequence>MFNNETLQEFLGSEKFEPESIHDFPLAQVLSSIHDGIVVVNEQGVIVYANPSYTRILNVPVDRVIGKKMKDVEHDARILTVLKTGKAILQEPIYLDSLQAEVVVDSTPLYKGNKIIGGVTVFKKMGEVIDYYNALTKLNEIKKKKKLKKNKDELKDPFKNIIGSDPLFKKSLQKASAVALSGASILLSGESGVGKEVFANAIHKSSDRQNNAFVKINCSAIPESLLESELFGYEEGAFTGAKKGGKIGKFEQANGGTVFLDEIGDMPIQVQAKLLRVLQEKEFERVGGLQTINVDIRIIAATNQNLEAMIENKQFREDLYYRLNVVQIRIPALRERPLDIELIAKHFTSQFTNLYNKKLILSSEVVQRLKHYDWPGNVRQLANFIEHGIILCDEPIIQTKHLPEQIFEIDYIHEYDSNDNEELRIIKALKASKYNRTKAMEDLGISRRTFYKKIKKYNIEL</sequence>
<dbReference type="PANTHER" id="PTHR32071:SF57">
    <property type="entry name" value="C4-DICARBOXYLATE TRANSPORT TRANSCRIPTIONAL REGULATORY PROTEIN DCTD"/>
    <property type="match status" value="1"/>
</dbReference>
<dbReference type="PRINTS" id="PR01590">
    <property type="entry name" value="HTHFIS"/>
</dbReference>
<dbReference type="KEGG" id="scib:HUG20_10520"/>
<dbReference type="InterPro" id="IPR025943">
    <property type="entry name" value="Sigma_54_int_dom_ATP-bd_2"/>
</dbReference>
<proteinExistence type="predicted"/>
<evidence type="ECO:0000256" key="2">
    <source>
        <dbReference type="ARBA" id="ARBA00022840"/>
    </source>
</evidence>
<feature type="domain" description="Sigma-54 factor interaction" evidence="6">
    <location>
        <begin position="161"/>
        <end position="390"/>
    </location>
</feature>
<evidence type="ECO:0000256" key="4">
    <source>
        <dbReference type="ARBA" id="ARBA00023125"/>
    </source>
</evidence>
<dbReference type="Gene3D" id="3.30.450.20">
    <property type="entry name" value="PAS domain"/>
    <property type="match status" value="1"/>
</dbReference>
<dbReference type="Pfam" id="PF02954">
    <property type="entry name" value="HTH_8"/>
    <property type="match status" value="1"/>
</dbReference>
<dbReference type="EMBL" id="CP054706">
    <property type="protein sequence ID" value="QQK80283.1"/>
    <property type="molecule type" value="Genomic_DNA"/>
</dbReference>
<dbReference type="Gene3D" id="1.10.10.60">
    <property type="entry name" value="Homeodomain-like"/>
    <property type="match status" value="1"/>
</dbReference>
<dbReference type="GO" id="GO:0043565">
    <property type="term" value="F:sequence-specific DNA binding"/>
    <property type="evidence" value="ECO:0007669"/>
    <property type="project" value="InterPro"/>
</dbReference>
<evidence type="ECO:0000313" key="8">
    <source>
        <dbReference type="EMBL" id="QQK80283.1"/>
    </source>
</evidence>
<dbReference type="Proteomes" id="UP000595349">
    <property type="component" value="Chromosome"/>
</dbReference>
<dbReference type="InterPro" id="IPR025662">
    <property type="entry name" value="Sigma_54_int_dom_ATP-bd_1"/>
</dbReference>
<dbReference type="PROSITE" id="PS00688">
    <property type="entry name" value="SIGMA54_INTERACT_3"/>
    <property type="match status" value="1"/>
</dbReference>
<dbReference type="AlphaFoldDB" id="A0A7T7CFP0"/>
<dbReference type="SUPFAM" id="SSF52540">
    <property type="entry name" value="P-loop containing nucleoside triphosphate hydrolases"/>
    <property type="match status" value="1"/>
</dbReference>
<dbReference type="InterPro" id="IPR003593">
    <property type="entry name" value="AAA+_ATPase"/>
</dbReference>
<dbReference type="InterPro" id="IPR000014">
    <property type="entry name" value="PAS"/>
</dbReference>
<keyword evidence="4" id="KW-0238">DNA-binding</keyword>
<protein>
    <submittedName>
        <fullName evidence="8">Sigma 54-interacting transcriptional regulator</fullName>
    </submittedName>
</protein>
<evidence type="ECO:0000256" key="1">
    <source>
        <dbReference type="ARBA" id="ARBA00022741"/>
    </source>
</evidence>
<dbReference type="PANTHER" id="PTHR32071">
    <property type="entry name" value="TRANSCRIPTIONAL REGULATORY PROTEIN"/>
    <property type="match status" value="1"/>
</dbReference>
<dbReference type="SUPFAM" id="SSF46689">
    <property type="entry name" value="Homeodomain-like"/>
    <property type="match status" value="1"/>
</dbReference>
<dbReference type="CDD" id="cd00130">
    <property type="entry name" value="PAS"/>
    <property type="match status" value="1"/>
</dbReference>
<dbReference type="InterPro" id="IPR002197">
    <property type="entry name" value="HTH_Fis"/>
</dbReference>
<dbReference type="PROSITE" id="PS00676">
    <property type="entry name" value="SIGMA54_INTERACT_2"/>
    <property type="match status" value="1"/>
</dbReference>
<name>A0A7T7CFP0_9BACI</name>
<dbReference type="PROSITE" id="PS00675">
    <property type="entry name" value="SIGMA54_INTERACT_1"/>
    <property type="match status" value="1"/>
</dbReference>
<dbReference type="InterPro" id="IPR027417">
    <property type="entry name" value="P-loop_NTPase"/>
</dbReference>
<evidence type="ECO:0000256" key="3">
    <source>
        <dbReference type="ARBA" id="ARBA00023015"/>
    </source>
</evidence>
<dbReference type="Pfam" id="PF00158">
    <property type="entry name" value="Sigma54_activat"/>
    <property type="match status" value="1"/>
</dbReference>
<dbReference type="RefSeq" id="WP_200084551.1">
    <property type="nucleotide sequence ID" value="NZ_CP054706.1"/>
</dbReference>
<dbReference type="GO" id="GO:0006355">
    <property type="term" value="P:regulation of DNA-templated transcription"/>
    <property type="evidence" value="ECO:0007669"/>
    <property type="project" value="InterPro"/>
</dbReference>
<dbReference type="SMART" id="SM00091">
    <property type="entry name" value="PAS"/>
    <property type="match status" value="1"/>
</dbReference>
<keyword evidence="5" id="KW-0804">Transcription</keyword>
<dbReference type="FunFam" id="3.40.50.300:FF:000006">
    <property type="entry name" value="DNA-binding transcriptional regulator NtrC"/>
    <property type="match status" value="1"/>
</dbReference>
<gene>
    <name evidence="8" type="ORF">HUG20_10520</name>
</gene>
<evidence type="ECO:0000256" key="5">
    <source>
        <dbReference type="ARBA" id="ARBA00023163"/>
    </source>
</evidence>
<keyword evidence="9" id="KW-1185">Reference proteome</keyword>
<dbReference type="PROSITE" id="PS50045">
    <property type="entry name" value="SIGMA54_INTERACT_4"/>
    <property type="match status" value="1"/>
</dbReference>
<dbReference type="Pfam" id="PF00989">
    <property type="entry name" value="PAS"/>
    <property type="match status" value="1"/>
</dbReference>
<dbReference type="CDD" id="cd00009">
    <property type="entry name" value="AAA"/>
    <property type="match status" value="1"/>
</dbReference>
<dbReference type="InterPro" id="IPR013767">
    <property type="entry name" value="PAS_fold"/>
</dbReference>
<dbReference type="SUPFAM" id="SSF55785">
    <property type="entry name" value="PYP-like sensor domain (PAS domain)"/>
    <property type="match status" value="1"/>
</dbReference>
<keyword evidence="2" id="KW-0067">ATP-binding</keyword>